<sequence length="204" mass="22970">MLLDDYQHIDSSTSPDYLVRSDSIRFLLCFGNSTSVTIVSMVGISLDNDTVAEMARAWHRIEVLTLSSHYAFPAHPRINPQCLDFFARYCPHLSRLCITFDGTILPYTSTATCVPQESLTHVAVEYSTISAPISVARFLSAIFPALETIDTDREFDDNEDLDALALYTEAIGHHRHWKEVETLIPHLVAVRAEERIRVQSSLVT</sequence>
<evidence type="ECO:0000313" key="2">
    <source>
        <dbReference type="Proteomes" id="UP001221757"/>
    </source>
</evidence>
<gene>
    <name evidence="1" type="ORF">B0H17DRAFT_1187522</name>
</gene>
<keyword evidence="2" id="KW-1185">Reference proteome</keyword>
<name>A0AAD7BZM0_MYCRO</name>
<proteinExistence type="predicted"/>
<evidence type="ECO:0000313" key="1">
    <source>
        <dbReference type="EMBL" id="KAJ7633994.1"/>
    </source>
</evidence>
<organism evidence="1 2">
    <name type="scientific">Mycena rosella</name>
    <name type="common">Pink bonnet</name>
    <name type="synonym">Agaricus rosellus</name>
    <dbReference type="NCBI Taxonomy" id="1033263"/>
    <lineage>
        <taxon>Eukaryota</taxon>
        <taxon>Fungi</taxon>
        <taxon>Dikarya</taxon>
        <taxon>Basidiomycota</taxon>
        <taxon>Agaricomycotina</taxon>
        <taxon>Agaricomycetes</taxon>
        <taxon>Agaricomycetidae</taxon>
        <taxon>Agaricales</taxon>
        <taxon>Marasmiineae</taxon>
        <taxon>Mycenaceae</taxon>
        <taxon>Mycena</taxon>
    </lineage>
</organism>
<dbReference type="AlphaFoldDB" id="A0AAD7BZM0"/>
<dbReference type="EMBL" id="JARKIE010000479">
    <property type="protein sequence ID" value="KAJ7633994.1"/>
    <property type="molecule type" value="Genomic_DNA"/>
</dbReference>
<protein>
    <submittedName>
        <fullName evidence="1">Uncharacterized protein</fullName>
    </submittedName>
</protein>
<comment type="caution">
    <text evidence="1">The sequence shown here is derived from an EMBL/GenBank/DDBJ whole genome shotgun (WGS) entry which is preliminary data.</text>
</comment>
<reference evidence="1" key="1">
    <citation type="submission" date="2023-03" db="EMBL/GenBank/DDBJ databases">
        <title>Massive genome expansion in bonnet fungi (Mycena s.s.) driven by repeated elements and novel gene families across ecological guilds.</title>
        <authorList>
            <consortium name="Lawrence Berkeley National Laboratory"/>
            <person name="Harder C.B."/>
            <person name="Miyauchi S."/>
            <person name="Viragh M."/>
            <person name="Kuo A."/>
            <person name="Thoen E."/>
            <person name="Andreopoulos B."/>
            <person name="Lu D."/>
            <person name="Skrede I."/>
            <person name="Drula E."/>
            <person name="Henrissat B."/>
            <person name="Morin E."/>
            <person name="Kohler A."/>
            <person name="Barry K."/>
            <person name="LaButti K."/>
            <person name="Morin E."/>
            <person name="Salamov A."/>
            <person name="Lipzen A."/>
            <person name="Mereny Z."/>
            <person name="Hegedus B."/>
            <person name="Baldrian P."/>
            <person name="Stursova M."/>
            <person name="Weitz H."/>
            <person name="Taylor A."/>
            <person name="Grigoriev I.V."/>
            <person name="Nagy L.G."/>
            <person name="Martin F."/>
            <person name="Kauserud H."/>
        </authorList>
    </citation>
    <scope>NUCLEOTIDE SEQUENCE</scope>
    <source>
        <strain evidence="1">CBHHK067</strain>
    </source>
</reference>
<dbReference type="Proteomes" id="UP001221757">
    <property type="component" value="Unassembled WGS sequence"/>
</dbReference>
<accession>A0AAD7BZM0</accession>